<dbReference type="PROSITE" id="PS51755">
    <property type="entry name" value="OMPR_PHOB"/>
    <property type="match status" value="1"/>
</dbReference>
<comment type="subcellular location">
    <subcellularLocation>
        <location evidence="1">Cytoplasm</location>
    </subcellularLocation>
</comment>
<name>A0ABR5TPP0_9BACL</name>
<dbReference type="PANTHER" id="PTHR48111:SF44">
    <property type="entry name" value="TRANSCRIPTIONAL REGULATORY PROTEIN RESD"/>
    <property type="match status" value="1"/>
</dbReference>
<dbReference type="RefSeq" id="WP_066129156.1">
    <property type="nucleotide sequence ID" value="NZ_KQ959861.1"/>
</dbReference>
<dbReference type="PANTHER" id="PTHR48111">
    <property type="entry name" value="REGULATOR OF RPOS"/>
    <property type="match status" value="1"/>
</dbReference>
<evidence type="ECO:0000256" key="8">
    <source>
        <dbReference type="ARBA" id="ARBA00023163"/>
    </source>
</evidence>
<accession>A0ABR5TPP0</accession>
<keyword evidence="2" id="KW-0963">Cytoplasm</keyword>
<keyword evidence="3 9" id="KW-0597">Phosphoprotein</keyword>
<evidence type="ECO:0000256" key="1">
    <source>
        <dbReference type="ARBA" id="ARBA00004496"/>
    </source>
</evidence>
<dbReference type="Gene3D" id="1.10.10.10">
    <property type="entry name" value="Winged helix-like DNA-binding domain superfamily/Winged helix DNA-binding domain"/>
    <property type="match status" value="1"/>
</dbReference>
<proteinExistence type="predicted"/>
<comment type="caution">
    <text evidence="13">The sequence shown here is derived from an EMBL/GenBank/DDBJ whole genome shotgun (WGS) entry which is preliminary data.</text>
</comment>
<feature type="domain" description="OmpR/PhoB-type" evidence="12">
    <location>
        <begin position="133"/>
        <end position="233"/>
    </location>
</feature>
<evidence type="ECO:0000259" key="11">
    <source>
        <dbReference type="PROSITE" id="PS50110"/>
    </source>
</evidence>
<dbReference type="InterPro" id="IPR039420">
    <property type="entry name" value="WalR-like"/>
</dbReference>
<gene>
    <name evidence="13" type="ORF">HMPREF1871_00333</name>
</gene>
<evidence type="ECO:0000256" key="5">
    <source>
        <dbReference type="ARBA" id="ARBA00023015"/>
    </source>
</evidence>
<dbReference type="InterPro" id="IPR011006">
    <property type="entry name" value="CheY-like_superfamily"/>
</dbReference>
<feature type="modified residue" description="4-aspartylphosphate" evidence="9">
    <location>
        <position position="53"/>
    </location>
</feature>
<evidence type="ECO:0000256" key="7">
    <source>
        <dbReference type="ARBA" id="ARBA00023159"/>
    </source>
</evidence>
<dbReference type="InterPro" id="IPR016032">
    <property type="entry name" value="Sig_transdc_resp-reg_C-effctor"/>
</dbReference>
<keyword evidence="14" id="KW-1185">Reference proteome</keyword>
<dbReference type="EMBL" id="LSDB01000008">
    <property type="protein sequence ID" value="KXB58567.1"/>
    <property type="molecule type" value="Genomic_DNA"/>
</dbReference>
<reference evidence="13 14" key="1">
    <citation type="submission" date="2016-01" db="EMBL/GenBank/DDBJ databases">
        <authorList>
            <person name="Mitreva M."/>
            <person name="Pepin K.H."/>
            <person name="Mihindukulasuriya K.A."/>
            <person name="Fulton R."/>
            <person name="Fronick C."/>
            <person name="O'Laughlin M."/>
            <person name="Miner T."/>
            <person name="Herter B."/>
            <person name="Rosa B.A."/>
            <person name="Cordes M."/>
            <person name="Tomlinson C."/>
            <person name="Wollam A."/>
            <person name="Palsikar V.B."/>
            <person name="Mardis E.R."/>
            <person name="Wilson R.K."/>
        </authorList>
    </citation>
    <scope>NUCLEOTIDE SEQUENCE [LARGE SCALE GENOMIC DNA]</scope>
    <source>
        <strain evidence="13 14">KA00071</strain>
    </source>
</reference>
<dbReference type="CDD" id="cd00383">
    <property type="entry name" value="trans_reg_C"/>
    <property type="match status" value="1"/>
</dbReference>
<evidence type="ECO:0000256" key="2">
    <source>
        <dbReference type="ARBA" id="ARBA00022490"/>
    </source>
</evidence>
<evidence type="ECO:0000256" key="4">
    <source>
        <dbReference type="ARBA" id="ARBA00023012"/>
    </source>
</evidence>
<protein>
    <submittedName>
        <fullName evidence="13">Transcriptional regulatory protein ResD</fullName>
    </submittedName>
</protein>
<dbReference type="Pfam" id="PF00072">
    <property type="entry name" value="Response_reg"/>
    <property type="match status" value="1"/>
</dbReference>
<dbReference type="Pfam" id="PF00486">
    <property type="entry name" value="Trans_reg_C"/>
    <property type="match status" value="1"/>
</dbReference>
<keyword evidence="4" id="KW-0902">Two-component regulatory system</keyword>
<dbReference type="Proteomes" id="UP000070467">
    <property type="component" value="Unassembled WGS sequence"/>
</dbReference>
<organism evidence="13 14">
    <name type="scientific">Gemelliphila asaccharolytica</name>
    <dbReference type="NCBI Taxonomy" id="502393"/>
    <lineage>
        <taxon>Bacteria</taxon>
        <taxon>Bacillati</taxon>
        <taxon>Bacillota</taxon>
        <taxon>Bacilli</taxon>
        <taxon>Bacillales</taxon>
        <taxon>Gemellaceae</taxon>
        <taxon>Gemelliphila</taxon>
    </lineage>
</organism>
<dbReference type="SUPFAM" id="SSF46894">
    <property type="entry name" value="C-terminal effector domain of the bipartite response regulators"/>
    <property type="match status" value="1"/>
</dbReference>
<dbReference type="InterPro" id="IPR036388">
    <property type="entry name" value="WH-like_DNA-bd_sf"/>
</dbReference>
<dbReference type="SMART" id="SM00862">
    <property type="entry name" value="Trans_reg_C"/>
    <property type="match status" value="1"/>
</dbReference>
<evidence type="ECO:0000256" key="10">
    <source>
        <dbReference type="PROSITE-ProRule" id="PRU01091"/>
    </source>
</evidence>
<evidence type="ECO:0000313" key="13">
    <source>
        <dbReference type="EMBL" id="KXB58567.1"/>
    </source>
</evidence>
<sequence>MSEKILIVDDENRIRQLLTMYLEREGYIVDEASDGLSGLNKIKNIEYSCVLLDTHLPKLSGVKILREIRTMKATPIIIISAKGDEQSRVDGFEMGADDYIVKPFSPREVVLRVKAILQRTKKSVFYMPEFSVKDVLVFNDLIIDVNSHKVIVAGIEVNLTPKEFDLLIFLAKSPDKVYSRTELIKTVWDYDTYGDLRTVDTHIKRIRKKISEQSKDVAKMIVTVWGTGYKFDANKN</sequence>
<dbReference type="InterPro" id="IPR001867">
    <property type="entry name" value="OmpR/PhoB-type_DNA-bd"/>
</dbReference>
<feature type="DNA-binding region" description="OmpR/PhoB-type" evidence="10">
    <location>
        <begin position="133"/>
        <end position="233"/>
    </location>
</feature>
<evidence type="ECO:0000259" key="12">
    <source>
        <dbReference type="PROSITE" id="PS51755"/>
    </source>
</evidence>
<dbReference type="PROSITE" id="PS50110">
    <property type="entry name" value="RESPONSE_REGULATORY"/>
    <property type="match status" value="1"/>
</dbReference>
<dbReference type="Gene3D" id="3.40.50.2300">
    <property type="match status" value="1"/>
</dbReference>
<evidence type="ECO:0000313" key="14">
    <source>
        <dbReference type="Proteomes" id="UP000070467"/>
    </source>
</evidence>
<feature type="domain" description="Response regulatory" evidence="11">
    <location>
        <begin position="4"/>
        <end position="117"/>
    </location>
</feature>
<keyword evidence="6 10" id="KW-0238">DNA-binding</keyword>
<evidence type="ECO:0000256" key="9">
    <source>
        <dbReference type="PROSITE-ProRule" id="PRU00169"/>
    </source>
</evidence>
<keyword evidence="7" id="KW-0010">Activator</keyword>
<dbReference type="SUPFAM" id="SSF52172">
    <property type="entry name" value="CheY-like"/>
    <property type="match status" value="1"/>
</dbReference>
<keyword evidence="5" id="KW-0805">Transcription regulation</keyword>
<keyword evidence="8" id="KW-0804">Transcription</keyword>
<dbReference type="InterPro" id="IPR001789">
    <property type="entry name" value="Sig_transdc_resp-reg_receiver"/>
</dbReference>
<evidence type="ECO:0000256" key="3">
    <source>
        <dbReference type="ARBA" id="ARBA00022553"/>
    </source>
</evidence>
<evidence type="ECO:0000256" key="6">
    <source>
        <dbReference type="ARBA" id="ARBA00023125"/>
    </source>
</evidence>
<dbReference type="SMART" id="SM00448">
    <property type="entry name" value="REC"/>
    <property type="match status" value="1"/>
</dbReference>